<keyword evidence="4 7" id="KW-0964">Secreted</keyword>
<dbReference type="HOGENOM" id="CLU_1306726_0_0_1"/>
<dbReference type="PANTHER" id="PTHR33109:SF74">
    <property type="entry name" value="EPIDERMAL PATTERNING FACTOR-LIKE PROTEIN"/>
    <property type="match status" value="1"/>
</dbReference>
<reference evidence="10" key="1">
    <citation type="journal article" date="2011" name="Nature">
        <title>Genome sequence and analysis of the tuber crop potato.</title>
        <authorList>
            <consortium name="The Potato Genome Sequencing Consortium"/>
        </authorList>
    </citation>
    <scope>NUCLEOTIDE SEQUENCE [LARGE SCALE GENOMIC DNA]</scope>
    <source>
        <strain evidence="10">cv. DM1-3 516 R44</strain>
    </source>
</reference>
<keyword evidence="3 7" id="KW-0217">Developmental protein</keyword>
<dbReference type="PANTHER" id="PTHR33109">
    <property type="entry name" value="EPIDERMAL PATTERNING FACTOR-LIKE PROTEIN 4"/>
    <property type="match status" value="1"/>
</dbReference>
<dbReference type="EnsemblPlants" id="PGSC0003DMT400084849">
    <property type="protein sequence ID" value="PGSC0003DMT400084849"/>
    <property type="gene ID" value="PGSC0003DMG400034420"/>
</dbReference>
<evidence type="ECO:0000256" key="5">
    <source>
        <dbReference type="ARBA" id="ARBA00022729"/>
    </source>
</evidence>
<dbReference type="Pfam" id="PF17181">
    <property type="entry name" value="EPF"/>
    <property type="match status" value="1"/>
</dbReference>
<dbReference type="eggNOG" id="ENOG502S87E">
    <property type="taxonomic scope" value="Eukaryota"/>
</dbReference>
<dbReference type="InterPro" id="IPR039455">
    <property type="entry name" value="EPFL"/>
</dbReference>
<feature type="compositionally biased region" description="Basic and acidic residues" evidence="8">
    <location>
        <begin position="1"/>
        <end position="11"/>
    </location>
</feature>
<dbReference type="GO" id="GO:0005576">
    <property type="term" value="C:extracellular region"/>
    <property type="evidence" value="ECO:0007669"/>
    <property type="project" value="UniProtKB-SubCell"/>
</dbReference>
<dbReference type="Proteomes" id="UP000011115">
    <property type="component" value="Unassembled WGS sequence"/>
</dbReference>
<keyword evidence="10" id="KW-1185">Reference proteome</keyword>
<comment type="function">
    <text evidence="7">Controls stomatal patterning.</text>
</comment>
<evidence type="ECO:0000256" key="6">
    <source>
        <dbReference type="ARBA" id="ARBA00023157"/>
    </source>
</evidence>
<dbReference type="Gramene" id="PGSC0003DMT400084849">
    <property type="protein sequence ID" value="PGSC0003DMT400084849"/>
    <property type="gene ID" value="PGSC0003DMG400034420"/>
</dbReference>
<dbReference type="AlphaFoldDB" id="M1D867"/>
<comment type="subcellular location">
    <subcellularLocation>
        <location evidence="1 7">Secreted</location>
    </subcellularLocation>
</comment>
<dbReference type="InParanoid" id="M1D867"/>
<proteinExistence type="inferred from homology"/>
<name>M1D867_SOLTU</name>
<sequence>MENRAGDKNENGIEGLSRVGSRPPNCEHRCGRCKPCIAIQVPTNAHHFVVQYANYEPEVGKYPTSFLSQGQVNFGEWIIYNDESLTDFLRVPNDYIDQIKLTILEIYVRKEPKTSQQRSPLSVDVHPRLENRNSVDGFPITQSTDFSNMTHYQNILTGRYDVDLNETINESDWENITQDEPIDPVNIDDRDLPNYDSPSASDSDELPNAEE</sequence>
<reference evidence="9" key="2">
    <citation type="submission" date="2015-06" db="UniProtKB">
        <authorList>
            <consortium name="EnsemblPlants"/>
        </authorList>
    </citation>
    <scope>IDENTIFICATION</scope>
    <source>
        <strain evidence="9">DM1-3 516 R44</strain>
    </source>
</reference>
<feature type="region of interest" description="Disordered" evidence="8">
    <location>
        <begin position="1"/>
        <end position="25"/>
    </location>
</feature>
<evidence type="ECO:0000256" key="3">
    <source>
        <dbReference type="ARBA" id="ARBA00022473"/>
    </source>
</evidence>
<keyword evidence="6" id="KW-1015">Disulfide bond</keyword>
<evidence type="ECO:0000256" key="7">
    <source>
        <dbReference type="RuleBase" id="RU367102"/>
    </source>
</evidence>
<feature type="compositionally biased region" description="Acidic residues" evidence="8">
    <location>
        <begin position="202"/>
        <end position="211"/>
    </location>
</feature>
<evidence type="ECO:0000313" key="9">
    <source>
        <dbReference type="EnsemblPlants" id="PGSC0003DMT400084849"/>
    </source>
</evidence>
<organism evidence="9 10">
    <name type="scientific">Solanum tuberosum</name>
    <name type="common">Potato</name>
    <dbReference type="NCBI Taxonomy" id="4113"/>
    <lineage>
        <taxon>Eukaryota</taxon>
        <taxon>Viridiplantae</taxon>
        <taxon>Streptophyta</taxon>
        <taxon>Embryophyta</taxon>
        <taxon>Tracheophyta</taxon>
        <taxon>Spermatophyta</taxon>
        <taxon>Magnoliopsida</taxon>
        <taxon>eudicotyledons</taxon>
        <taxon>Gunneridae</taxon>
        <taxon>Pentapetalae</taxon>
        <taxon>asterids</taxon>
        <taxon>lamiids</taxon>
        <taxon>Solanales</taxon>
        <taxon>Solanaceae</taxon>
        <taxon>Solanoideae</taxon>
        <taxon>Solaneae</taxon>
        <taxon>Solanum</taxon>
    </lineage>
</organism>
<evidence type="ECO:0000313" key="10">
    <source>
        <dbReference type="Proteomes" id="UP000011115"/>
    </source>
</evidence>
<accession>M1D867</accession>
<dbReference type="PaxDb" id="4113-PGSC0003DMT400084849"/>
<feature type="region of interest" description="Disordered" evidence="8">
    <location>
        <begin position="172"/>
        <end position="211"/>
    </location>
</feature>
<dbReference type="GO" id="GO:0010052">
    <property type="term" value="P:guard cell differentiation"/>
    <property type="evidence" value="ECO:0007669"/>
    <property type="project" value="UniProtKB-UniRule"/>
</dbReference>
<evidence type="ECO:0000256" key="8">
    <source>
        <dbReference type="SAM" id="MobiDB-lite"/>
    </source>
</evidence>
<comment type="similarity">
    <text evidence="2 7">Belongs to the plant cysteine rich small secretory peptide family. Epidermal patterning factor subfamily.</text>
</comment>
<evidence type="ECO:0000256" key="4">
    <source>
        <dbReference type="ARBA" id="ARBA00022525"/>
    </source>
</evidence>
<evidence type="ECO:0000256" key="1">
    <source>
        <dbReference type="ARBA" id="ARBA00004613"/>
    </source>
</evidence>
<keyword evidence="5" id="KW-0732">Signal</keyword>
<protein>
    <recommendedName>
        <fullName evidence="7">Epidermal patterning factor-like protein</fullName>
    </recommendedName>
</protein>
<evidence type="ECO:0000256" key="2">
    <source>
        <dbReference type="ARBA" id="ARBA00008127"/>
    </source>
</evidence>